<dbReference type="InterPro" id="IPR013785">
    <property type="entry name" value="Aldolase_TIM"/>
</dbReference>
<evidence type="ECO:0000256" key="3">
    <source>
        <dbReference type="ARBA" id="ARBA00024042"/>
    </source>
</evidence>
<dbReference type="RefSeq" id="XP_014655408.1">
    <property type="nucleotide sequence ID" value="XM_014799922.1"/>
</dbReference>
<evidence type="ECO:0000313" key="4">
    <source>
        <dbReference type="EMBL" id="GAK66572.1"/>
    </source>
</evidence>
<protein>
    <submittedName>
        <fullName evidence="4">L-lactate 2-monooxygenase</fullName>
    </submittedName>
</protein>
<keyword evidence="2" id="KW-0560">Oxidoreductase</keyword>
<dbReference type="PANTHER" id="PTHR10578:SF143">
    <property type="entry name" value="FMN-DEPENDENT ALPHA-HYDROXY ACID DEHYDROGENASE PB1A11.03"/>
    <property type="match status" value="1"/>
</dbReference>
<dbReference type="SUPFAM" id="SSF51395">
    <property type="entry name" value="FMN-linked oxidoreductases"/>
    <property type="match status" value="1"/>
</dbReference>
<comment type="similarity">
    <text evidence="3">Belongs to the FMN-dependent alpha-hydroxy acid dehydrogenase family.</text>
</comment>
<comment type="cofactor">
    <cofactor evidence="1">
        <name>FMN</name>
        <dbReference type="ChEBI" id="CHEBI:58210"/>
    </cofactor>
</comment>
<dbReference type="InterPro" id="IPR000262">
    <property type="entry name" value="FMN-dep_DH"/>
</dbReference>
<dbReference type="PROSITE" id="PS51349">
    <property type="entry name" value="FMN_HYDROXY_ACID_DH_2"/>
    <property type="match status" value="1"/>
</dbReference>
<organism evidence="4 5">
    <name type="scientific">Pseudozyma antarctica</name>
    <name type="common">Yeast</name>
    <name type="synonym">Candida antarctica</name>
    <dbReference type="NCBI Taxonomy" id="84753"/>
    <lineage>
        <taxon>Eukaryota</taxon>
        <taxon>Fungi</taxon>
        <taxon>Dikarya</taxon>
        <taxon>Basidiomycota</taxon>
        <taxon>Ustilaginomycotina</taxon>
        <taxon>Ustilaginomycetes</taxon>
        <taxon>Ustilaginales</taxon>
        <taxon>Ustilaginaceae</taxon>
        <taxon>Moesziomyces</taxon>
    </lineage>
</organism>
<dbReference type="PANTHER" id="PTHR10578">
    <property type="entry name" value="S -2-HYDROXY-ACID OXIDASE-RELATED"/>
    <property type="match status" value="1"/>
</dbReference>
<sequence>MSDPKSGYLREIYVGGLSGVKPQTTDLKQLELHAKAKLKPEAYAYVAGSASTEATAQNNLDAFKKWHIVPSMLRDVSLAEFDTATRLFGRKYATPLVIAPIGVQAQLHPEEADCATACAAAELEIPFTLSSATSRPLEQVYEQAGFRTNPVEEDDGGVDAWFQLYWPQDDELTESLLARAKKAGYRVLVVTLDTWSLGWRPRDLDTTYNPFLTGEGVANVFSDPVFVRKYCDGKDPRRADVTPDEITSASVAAISQLSPGISRSWADLAQLRRLWGSAPIVLKGIQTLADAARAVEAGMDGVWVSNHGGRQVDGAVGSLTQLPAIADYIRSLPLKEGEEKKTVIFDSGIRSGADIMKALSLGADGVAIGRPWCWGLAANGQDGVRDVLKTLLADLELNAGLAGFQSTAQLSRHNLVRADSRM</sequence>
<dbReference type="Pfam" id="PF01070">
    <property type="entry name" value="FMN_dh"/>
    <property type="match status" value="1"/>
</dbReference>
<dbReference type="InterPro" id="IPR008259">
    <property type="entry name" value="FMN_hydac_DH_AS"/>
</dbReference>
<evidence type="ECO:0000256" key="1">
    <source>
        <dbReference type="ARBA" id="ARBA00001917"/>
    </source>
</evidence>
<dbReference type="GeneID" id="26305626"/>
<dbReference type="InterPro" id="IPR012133">
    <property type="entry name" value="Alpha-hydoxy_acid_DH_FMN"/>
</dbReference>
<dbReference type="Gene3D" id="3.20.20.70">
    <property type="entry name" value="Aldolase class I"/>
    <property type="match status" value="1"/>
</dbReference>
<dbReference type="HOGENOM" id="CLU_020639_0_1_1"/>
<proteinExistence type="inferred from homology"/>
<dbReference type="AlphaFoldDB" id="A0A081CIS6"/>
<gene>
    <name evidence="4" type="ORF">PAN0_013d4794</name>
</gene>
<dbReference type="GO" id="GO:0010181">
    <property type="term" value="F:FMN binding"/>
    <property type="evidence" value="ECO:0007669"/>
    <property type="project" value="InterPro"/>
</dbReference>
<accession>A0A081CIS6</accession>
<evidence type="ECO:0000313" key="5">
    <source>
        <dbReference type="Proteomes" id="UP000053758"/>
    </source>
</evidence>
<dbReference type="GO" id="GO:0004497">
    <property type="term" value="F:monooxygenase activity"/>
    <property type="evidence" value="ECO:0007669"/>
    <property type="project" value="UniProtKB-KW"/>
</dbReference>
<dbReference type="EMBL" id="DF830080">
    <property type="protein sequence ID" value="GAK66572.1"/>
    <property type="molecule type" value="Genomic_DNA"/>
</dbReference>
<dbReference type="InterPro" id="IPR037396">
    <property type="entry name" value="FMN_HAD"/>
</dbReference>
<keyword evidence="5" id="KW-1185">Reference proteome</keyword>
<dbReference type="PROSITE" id="PS00557">
    <property type="entry name" value="FMN_HYDROXY_ACID_DH_1"/>
    <property type="match status" value="1"/>
</dbReference>
<reference evidence="5" key="1">
    <citation type="journal article" date="2014" name="Genome Announc.">
        <title>Draft Genome Sequence of the Yeast Pseudozyma antarctica Type Strain JCM10317, a Producer of the Glycolipid Biosurfactants, Mannosylerythritol Lipids.</title>
        <authorList>
            <person name="Saika A."/>
            <person name="Koike H."/>
            <person name="Hori T."/>
            <person name="Fukuoka T."/>
            <person name="Sato S."/>
            <person name="Habe H."/>
            <person name="Kitamoto D."/>
            <person name="Morita T."/>
        </authorList>
    </citation>
    <scope>NUCLEOTIDE SEQUENCE [LARGE SCALE GENOMIC DNA]</scope>
    <source>
        <strain evidence="5">JCM 10317</strain>
    </source>
</reference>
<name>A0A081CIS6_PSEA2</name>
<dbReference type="Proteomes" id="UP000053758">
    <property type="component" value="Unassembled WGS sequence"/>
</dbReference>
<dbReference type="OrthoDB" id="25826at2759"/>
<keyword evidence="4" id="KW-0503">Monooxygenase</keyword>
<evidence type="ECO:0000256" key="2">
    <source>
        <dbReference type="ARBA" id="ARBA00023002"/>
    </source>
</evidence>
<dbReference type="PIRSF" id="PIRSF000138">
    <property type="entry name" value="Al-hdrx_acd_dh"/>
    <property type="match status" value="1"/>
</dbReference>